<keyword evidence="6 9" id="KW-0238">DNA-binding</keyword>
<keyword evidence="5" id="KW-0805">Transcription regulation</keyword>
<organism evidence="12 13">
    <name type="scientific">Mesoterricola silvestris</name>
    <dbReference type="NCBI Taxonomy" id="2927979"/>
    <lineage>
        <taxon>Bacteria</taxon>
        <taxon>Pseudomonadati</taxon>
        <taxon>Acidobacteriota</taxon>
        <taxon>Holophagae</taxon>
        <taxon>Holophagales</taxon>
        <taxon>Holophagaceae</taxon>
        <taxon>Mesoterricola</taxon>
    </lineage>
</organism>
<evidence type="ECO:0000256" key="3">
    <source>
        <dbReference type="ARBA" id="ARBA00022553"/>
    </source>
</evidence>
<dbReference type="PANTHER" id="PTHR48111">
    <property type="entry name" value="REGULATOR OF RPOS"/>
    <property type="match status" value="1"/>
</dbReference>
<feature type="modified residue" description="4-aspartylphosphate" evidence="8">
    <location>
        <position position="53"/>
    </location>
</feature>
<keyword evidence="4" id="KW-0902">Two-component regulatory system</keyword>
<dbReference type="PROSITE" id="PS51755">
    <property type="entry name" value="OMPR_PHOB"/>
    <property type="match status" value="1"/>
</dbReference>
<protein>
    <submittedName>
        <fullName evidence="12">DNA-binding response regulator</fullName>
    </submittedName>
</protein>
<dbReference type="InterPro" id="IPR036388">
    <property type="entry name" value="WH-like_DNA-bd_sf"/>
</dbReference>
<keyword evidence="7" id="KW-0804">Transcription</keyword>
<evidence type="ECO:0000313" key="12">
    <source>
        <dbReference type="EMBL" id="BDU71885.1"/>
    </source>
</evidence>
<dbReference type="InterPro" id="IPR016032">
    <property type="entry name" value="Sig_transdc_resp-reg_C-effctor"/>
</dbReference>
<dbReference type="EMBL" id="AP027080">
    <property type="protein sequence ID" value="BDU71885.1"/>
    <property type="molecule type" value="Genomic_DNA"/>
</dbReference>
<dbReference type="Pfam" id="PF00072">
    <property type="entry name" value="Response_reg"/>
    <property type="match status" value="1"/>
</dbReference>
<dbReference type="GO" id="GO:0032993">
    <property type="term" value="C:protein-DNA complex"/>
    <property type="evidence" value="ECO:0007669"/>
    <property type="project" value="TreeGrafter"/>
</dbReference>
<dbReference type="PROSITE" id="PS50110">
    <property type="entry name" value="RESPONSE_REGULATORY"/>
    <property type="match status" value="1"/>
</dbReference>
<dbReference type="GO" id="GO:0006355">
    <property type="term" value="P:regulation of DNA-templated transcription"/>
    <property type="evidence" value="ECO:0007669"/>
    <property type="project" value="InterPro"/>
</dbReference>
<sequence>MPTTVLLIDDDLALCESLARFLAMHDLQVTGMATVREGEAGIQAGGWDLVLLDVGLPDGDGRELLRWIRGRSGVPVIMLTAQGDAGDRIAGLEDGADDFVPKPFVPRELLARIRAVLRRRGGAAGGRLVVGDLQVDVPTRRVLRGGGELPLTAAEFDILLVLLRRCGTCVTRDELSEQALGRPLGFSDRTIDNHISNLRRKLGPRSGSVERIRSVRNLGYCYTGFLDA</sequence>
<reference evidence="13" key="1">
    <citation type="journal article" date="2023" name="Int. J. Syst. Evol. Microbiol.">
        <title>Mesoterricola silvestris gen. nov., sp. nov., Mesoterricola sediminis sp. nov., Geothrix oryzae sp. nov., Geothrix edaphica sp. nov., Geothrix rubra sp. nov., and Geothrix limicola sp. nov., six novel members of Acidobacteriota isolated from soils.</title>
        <authorList>
            <person name="Itoh H."/>
            <person name="Sugisawa Y."/>
            <person name="Mise K."/>
            <person name="Xu Z."/>
            <person name="Kuniyasu M."/>
            <person name="Ushijima N."/>
            <person name="Kawano K."/>
            <person name="Kobayashi E."/>
            <person name="Shiratori Y."/>
            <person name="Masuda Y."/>
            <person name="Senoo K."/>
        </authorList>
    </citation>
    <scope>NUCLEOTIDE SEQUENCE [LARGE SCALE GENOMIC DNA]</scope>
    <source>
        <strain evidence="13">W79</strain>
    </source>
</reference>
<gene>
    <name evidence="12" type="ORF">METEAL_10590</name>
</gene>
<dbReference type="Pfam" id="PF00486">
    <property type="entry name" value="Trans_reg_C"/>
    <property type="match status" value="1"/>
</dbReference>
<dbReference type="GO" id="GO:0000156">
    <property type="term" value="F:phosphorelay response regulator activity"/>
    <property type="evidence" value="ECO:0007669"/>
    <property type="project" value="TreeGrafter"/>
</dbReference>
<evidence type="ECO:0000256" key="5">
    <source>
        <dbReference type="ARBA" id="ARBA00023015"/>
    </source>
</evidence>
<dbReference type="Gene3D" id="1.10.10.10">
    <property type="entry name" value="Winged helix-like DNA-binding domain superfamily/Winged helix DNA-binding domain"/>
    <property type="match status" value="1"/>
</dbReference>
<dbReference type="CDD" id="cd00383">
    <property type="entry name" value="trans_reg_C"/>
    <property type="match status" value="1"/>
</dbReference>
<dbReference type="InterPro" id="IPR001867">
    <property type="entry name" value="OmpR/PhoB-type_DNA-bd"/>
</dbReference>
<dbReference type="AlphaFoldDB" id="A0AA48K889"/>
<feature type="domain" description="Response regulatory" evidence="10">
    <location>
        <begin position="4"/>
        <end position="117"/>
    </location>
</feature>
<dbReference type="Gene3D" id="3.40.50.2300">
    <property type="match status" value="1"/>
</dbReference>
<keyword evidence="3 8" id="KW-0597">Phosphoprotein</keyword>
<dbReference type="InterPro" id="IPR039420">
    <property type="entry name" value="WalR-like"/>
</dbReference>
<dbReference type="InterPro" id="IPR001789">
    <property type="entry name" value="Sig_transdc_resp-reg_receiver"/>
</dbReference>
<keyword evidence="2" id="KW-0963">Cytoplasm</keyword>
<keyword evidence="13" id="KW-1185">Reference proteome</keyword>
<evidence type="ECO:0000256" key="2">
    <source>
        <dbReference type="ARBA" id="ARBA00022490"/>
    </source>
</evidence>
<dbReference type="PANTHER" id="PTHR48111:SF39">
    <property type="entry name" value="TRANSCRIPTIONAL REGULATORY PROTEIN CPXR"/>
    <property type="match status" value="1"/>
</dbReference>
<dbReference type="KEGG" id="msil:METEAL_10590"/>
<evidence type="ECO:0000256" key="1">
    <source>
        <dbReference type="ARBA" id="ARBA00004496"/>
    </source>
</evidence>
<evidence type="ECO:0000256" key="8">
    <source>
        <dbReference type="PROSITE-ProRule" id="PRU00169"/>
    </source>
</evidence>
<feature type="domain" description="OmpR/PhoB-type" evidence="11">
    <location>
        <begin position="125"/>
        <end position="224"/>
    </location>
</feature>
<evidence type="ECO:0000256" key="7">
    <source>
        <dbReference type="ARBA" id="ARBA00023163"/>
    </source>
</evidence>
<evidence type="ECO:0000256" key="6">
    <source>
        <dbReference type="ARBA" id="ARBA00023125"/>
    </source>
</evidence>
<dbReference type="SMART" id="SM00862">
    <property type="entry name" value="Trans_reg_C"/>
    <property type="match status" value="1"/>
</dbReference>
<evidence type="ECO:0000256" key="4">
    <source>
        <dbReference type="ARBA" id="ARBA00023012"/>
    </source>
</evidence>
<name>A0AA48K889_9BACT</name>
<dbReference type="SMART" id="SM00448">
    <property type="entry name" value="REC"/>
    <property type="match status" value="1"/>
</dbReference>
<dbReference type="Proteomes" id="UP001238179">
    <property type="component" value="Chromosome"/>
</dbReference>
<dbReference type="RefSeq" id="WP_316414787.1">
    <property type="nucleotide sequence ID" value="NZ_AP027080.1"/>
</dbReference>
<evidence type="ECO:0000256" key="9">
    <source>
        <dbReference type="PROSITE-ProRule" id="PRU01091"/>
    </source>
</evidence>
<evidence type="ECO:0000259" key="10">
    <source>
        <dbReference type="PROSITE" id="PS50110"/>
    </source>
</evidence>
<dbReference type="SUPFAM" id="SSF46894">
    <property type="entry name" value="C-terminal effector domain of the bipartite response regulators"/>
    <property type="match status" value="1"/>
</dbReference>
<dbReference type="GO" id="GO:0000976">
    <property type="term" value="F:transcription cis-regulatory region binding"/>
    <property type="evidence" value="ECO:0007669"/>
    <property type="project" value="TreeGrafter"/>
</dbReference>
<dbReference type="Gene3D" id="6.10.250.690">
    <property type="match status" value="1"/>
</dbReference>
<dbReference type="SUPFAM" id="SSF52172">
    <property type="entry name" value="CheY-like"/>
    <property type="match status" value="1"/>
</dbReference>
<feature type="DNA-binding region" description="OmpR/PhoB-type" evidence="9">
    <location>
        <begin position="125"/>
        <end position="224"/>
    </location>
</feature>
<evidence type="ECO:0000259" key="11">
    <source>
        <dbReference type="PROSITE" id="PS51755"/>
    </source>
</evidence>
<proteinExistence type="predicted"/>
<evidence type="ECO:0000313" key="13">
    <source>
        <dbReference type="Proteomes" id="UP001238179"/>
    </source>
</evidence>
<comment type="subcellular location">
    <subcellularLocation>
        <location evidence="1">Cytoplasm</location>
    </subcellularLocation>
</comment>
<accession>A0AA48K889</accession>
<dbReference type="InterPro" id="IPR011006">
    <property type="entry name" value="CheY-like_superfamily"/>
</dbReference>
<dbReference type="GO" id="GO:0005829">
    <property type="term" value="C:cytosol"/>
    <property type="evidence" value="ECO:0007669"/>
    <property type="project" value="TreeGrafter"/>
</dbReference>